<feature type="non-terminal residue" evidence="5">
    <location>
        <position position="1"/>
    </location>
</feature>
<keyword evidence="3" id="KW-0238">DNA-binding</keyword>
<evidence type="ECO:0000256" key="1">
    <source>
        <dbReference type="ARBA" id="ARBA00008857"/>
    </source>
</evidence>
<dbReference type="Pfam" id="PF22022">
    <property type="entry name" value="Phage_int_M"/>
    <property type="match status" value="1"/>
</dbReference>
<dbReference type="Gene3D" id="1.10.150.130">
    <property type="match status" value="1"/>
</dbReference>
<evidence type="ECO:0000256" key="3">
    <source>
        <dbReference type="ARBA" id="ARBA00023125"/>
    </source>
</evidence>
<evidence type="ECO:0000313" key="5">
    <source>
        <dbReference type="EMBL" id="TEW24337.1"/>
    </source>
</evidence>
<dbReference type="Proteomes" id="UP000297565">
    <property type="component" value="Unassembled WGS sequence"/>
</dbReference>
<dbReference type="EMBL" id="SNRV01000134">
    <property type="protein sequence ID" value="TEW24337.1"/>
    <property type="molecule type" value="Genomic_DNA"/>
</dbReference>
<organism evidence="5 6">
    <name type="scientific">Histophilus somni</name>
    <name type="common">Haemophilus somnus</name>
    <dbReference type="NCBI Taxonomy" id="731"/>
    <lineage>
        <taxon>Bacteria</taxon>
        <taxon>Pseudomonadati</taxon>
        <taxon>Pseudomonadota</taxon>
        <taxon>Gammaproteobacteria</taxon>
        <taxon>Pasteurellales</taxon>
        <taxon>Pasteurellaceae</taxon>
        <taxon>Histophilus</taxon>
    </lineage>
</organism>
<proteinExistence type="inferred from homology"/>
<dbReference type="InterPro" id="IPR010998">
    <property type="entry name" value="Integrase_recombinase_N"/>
</dbReference>
<comment type="similarity">
    <text evidence="1">Belongs to the 'phage' integrase family.</text>
</comment>
<dbReference type="SUPFAM" id="SSF56349">
    <property type="entry name" value="DNA breaking-rejoining enzymes"/>
    <property type="match status" value="1"/>
</dbReference>
<evidence type="ECO:0000259" key="4">
    <source>
        <dbReference type="Pfam" id="PF22022"/>
    </source>
</evidence>
<dbReference type="GO" id="GO:0003677">
    <property type="term" value="F:DNA binding"/>
    <property type="evidence" value="ECO:0007669"/>
    <property type="project" value="UniProtKB-KW"/>
</dbReference>
<comment type="caution">
    <text evidence="5">The sequence shown here is derived from an EMBL/GenBank/DDBJ whole genome shotgun (WGS) entry which is preliminary data.</text>
</comment>
<protein>
    <submittedName>
        <fullName evidence="5">Integrase</fullName>
    </submittedName>
</protein>
<keyword evidence="2" id="KW-0229">DNA integration</keyword>
<evidence type="ECO:0000256" key="2">
    <source>
        <dbReference type="ARBA" id="ARBA00022908"/>
    </source>
</evidence>
<dbReference type="InterPro" id="IPR050808">
    <property type="entry name" value="Phage_Integrase"/>
</dbReference>
<gene>
    <name evidence="5" type="ORF">E2R48_10870</name>
</gene>
<reference evidence="5 6" key="1">
    <citation type="submission" date="2019-03" db="EMBL/GenBank/DDBJ databases">
        <title>Horizontal Gene Transfer Machinery in Histophilus somni.</title>
        <authorList>
            <person name="Mostafa Nazari M."/>
            <person name="Liljebjelke K."/>
        </authorList>
    </citation>
    <scope>NUCLEOTIDE SEQUENCE [LARGE SCALE GENOMIC DNA]</scope>
    <source>
        <strain evidence="5 6">UOC-EPH-KLM-04</strain>
    </source>
</reference>
<evidence type="ECO:0000313" key="6">
    <source>
        <dbReference type="Proteomes" id="UP000297565"/>
    </source>
</evidence>
<feature type="non-terminal residue" evidence="5">
    <location>
        <position position="85"/>
    </location>
</feature>
<dbReference type="PANTHER" id="PTHR30629">
    <property type="entry name" value="PROPHAGE INTEGRASE"/>
    <property type="match status" value="1"/>
</dbReference>
<dbReference type="InterPro" id="IPR011010">
    <property type="entry name" value="DNA_brk_join_enz"/>
</dbReference>
<name>A0AAX2S0N6_HISSO</name>
<feature type="domain" description="Phage integrase central" evidence="4">
    <location>
        <begin position="33"/>
        <end position="83"/>
    </location>
</feature>
<accession>A0AAX2S0N6</accession>
<dbReference type="InterPro" id="IPR053876">
    <property type="entry name" value="Phage_int_M"/>
</dbReference>
<dbReference type="GO" id="GO:0015074">
    <property type="term" value="P:DNA integration"/>
    <property type="evidence" value="ECO:0007669"/>
    <property type="project" value="UniProtKB-KW"/>
</dbReference>
<dbReference type="AlphaFoldDB" id="A0AAX2S0N6"/>
<sequence length="85" mass="10236">IRDEYLALLAQNIDPKTHRDQKQNKQALERNTFKYVCAKWYAEIYPTKAPNEDTRTRNWQRLERHIFPKLAEIPLSEITPRLLID</sequence>
<dbReference type="RefSeq" id="WP_424955019.1">
    <property type="nucleotide sequence ID" value="NZ_SNRV01000134.1"/>
</dbReference>
<dbReference type="PANTHER" id="PTHR30629:SF6">
    <property type="entry name" value="PROPHAGE INTEGRASE INTA-RELATED"/>
    <property type="match status" value="1"/>
</dbReference>